<dbReference type="AlphaFoldDB" id="A0A0B2UXQ5"/>
<organism evidence="1 2">
    <name type="scientific">Toxocara canis</name>
    <name type="common">Canine roundworm</name>
    <dbReference type="NCBI Taxonomy" id="6265"/>
    <lineage>
        <taxon>Eukaryota</taxon>
        <taxon>Metazoa</taxon>
        <taxon>Ecdysozoa</taxon>
        <taxon>Nematoda</taxon>
        <taxon>Chromadorea</taxon>
        <taxon>Rhabditida</taxon>
        <taxon>Spirurina</taxon>
        <taxon>Ascaridomorpha</taxon>
        <taxon>Ascaridoidea</taxon>
        <taxon>Toxocaridae</taxon>
        <taxon>Toxocara</taxon>
    </lineage>
</organism>
<gene>
    <name evidence="1" type="ORF">Tcan_16761</name>
</gene>
<sequence>MTFFRWYGKFILCMHHQSTTLCSICYQDSDLLAVEKTYWRPAFTVYSFYFNIALGQLRGCNPFKWTAVIVQMEQHSLSPFLNGPQS</sequence>
<dbReference type="EMBL" id="JPKZ01002994">
    <property type="protein sequence ID" value="KHN73867.1"/>
    <property type="molecule type" value="Genomic_DNA"/>
</dbReference>
<protein>
    <submittedName>
        <fullName evidence="1">Uncharacterized protein</fullName>
    </submittedName>
</protein>
<proteinExistence type="predicted"/>
<name>A0A0B2UXQ5_TOXCA</name>
<keyword evidence="2" id="KW-1185">Reference proteome</keyword>
<comment type="caution">
    <text evidence="1">The sequence shown here is derived from an EMBL/GenBank/DDBJ whole genome shotgun (WGS) entry which is preliminary data.</text>
</comment>
<dbReference type="Proteomes" id="UP000031036">
    <property type="component" value="Unassembled WGS sequence"/>
</dbReference>
<evidence type="ECO:0000313" key="1">
    <source>
        <dbReference type="EMBL" id="KHN73867.1"/>
    </source>
</evidence>
<evidence type="ECO:0000313" key="2">
    <source>
        <dbReference type="Proteomes" id="UP000031036"/>
    </source>
</evidence>
<reference evidence="1 2" key="1">
    <citation type="submission" date="2014-11" db="EMBL/GenBank/DDBJ databases">
        <title>Genetic blueprint of the zoonotic pathogen Toxocara canis.</title>
        <authorList>
            <person name="Zhu X.-Q."/>
            <person name="Korhonen P.K."/>
            <person name="Cai H."/>
            <person name="Young N.D."/>
            <person name="Nejsum P."/>
            <person name="von Samson-Himmelstjerna G."/>
            <person name="Boag P.R."/>
            <person name="Tan P."/>
            <person name="Li Q."/>
            <person name="Min J."/>
            <person name="Yang Y."/>
            <person name="Wang X."/>
            <person name="Fang X."/>
            <person name="Hall R.S."/>
            <person name="Hofmann A."/>
            <person name="Sternberg P.W."/>
            <person name="Jex A.R."/>
            <person name="Gasser R.B."/>
        </authorList>
    </citation>
    <scope>NUCLEOTIDE SEQUENCE [LARGE SCALE GENOMIC DNA]</scope>
    <source>
        <strain evidence="1">PN_DK_2014</strain>
    </source>
</reference>
<accession>A0A0B2UXQ5</accession>